<evidence type="ECO:0000256" key="19">
    <source>
        <dbReference type="PIRSR" id="PIRSR000615-1"/>
    </source>
</evidence>
<evidence type="ECO:0000256" key="8">
    <source>
        <dbReference type="ARBA" id="ARBA00022840"/>
    </source>
</evidence>
<dbReference type="InterPro" id="IPR000719">
    <property type="entry name" value="Prot_kinase_dom"/>
</dbReference>
<dbReference type="PROSITE" id="PS00239">
    <property type="entry name" value="RECEPTOR_TYR_KIN_II"/>
    <property type="match status" value="1"/>
</dbReference>
<dbReference type="AlphaFoldDB" id="R7V7W5"/>
<feature type="domain" description="Ig-like" evidence="30">
    <location>
        <begin position="1"/>
        <end position="93"/>
    </location>
</feature>
<dbReference type="PRINTS" id="PR00018">
    <property type="entry name" value="KRINGLE"/>
</dbReference>
<dbReference type="InterPro" id="IPR002011">
    <property type="entry name" value="Tyr_kinase_rcpt_2_CS"/>
</dbReference>
<comment type="similarity">
    <text evidence="24">Belongs to the protein kinase superfamily. Tyr protein kinase family. Insulin receptor subfamily.</text>
</comment>
<feature type="compositionally biased region" description="Basic and acidic residues" evidence="25">
    <location>
        <begin position="924"/>
        <end position="938"/>
    </location>
</feature>
<keyword evidence="14 24" id="KW-0675">Receptor</keyword>
<evidence type="ECO:0000256" key="24">
    <source>
        <dbReference type="RuleBase" id="RU000312"/>
    </source>
</evidence>
<dbReference type="STRING" id="283909.R7V7W5"/>
<dbReference type="InterPro" id="IPR007110">
    <property type="entry name" value="Ig-like_dom"/>
</dbReference>
<keyword evidence="5 24" id="KW-0812">Transmembrane</keyword>
<dbReference type="FunFam" id="2.60.40.10:FF:000032">
    <property type="entry name" value="palladin isoform X1"/>
    <property type="match status" value="1"/>
</dbReference>
<dbReference type="CDD" id="cd00108">
    <property type="entry name" value="KR"/>
    <property type="match status" value="1"/>
</dbReference>
<dbReference type="FunCoup" id="R7V7W5">
    <property type="interactions" value="65"/>
</dbReference>
<dbReference type="FunFam" id="1.10.510.10:FF:000116">
    <property type="entry name" value="inactive tyrosine-protein kinase transmembrane receptor ROR1"/>
    <property type="match status" value="1"/>
</dbReference>
<evidence type="ECO:0000256" key="18">
    <source>
        <dbReference type="ARBA" id="ARBA00051243"/>
    </source>
</evidence>
<evidence type="ECO:0000256" key="20">
    <source>
        <dbReference type="PIRSR" id="PIRSR000615-2"/>
    </source>
</evidence>
<dbReference type="SMART" id="SM00409">
    <property type="entry name" value="IG"/>
    <property type="match status" value="1"/>
</dbReference>
<dbReference type="GO" id="GO:0005886">
    <property type="term" value="C:plasma membrane"/>
    <property type="evidence" value="ECO:0007669"/>
    <property type="project" value="TreeGrafter"/>
</dbReference>
<dbReference type="Gene3D" id="1.10.2000.10">
    <property type="entry name" value="Frizzled cysteine-rich domain"/>
    <property type="match status" value="1"/>
</dbReference>
<gene>
    <name evidence="31" type="ORF">CAPTEDRAFT_162027</name>
</gene>
<accession>R7V7W5</accession>
<feature type="active site" description="Proton acceptor" evidence="19">
    <location>
        <position position="623"/>
    </location>
</feature>
<dbReference type="PROSITE" id="PS50835">
    <property type="entry name" value="IG_LIKE"/>
    <property type="match status" value="1"/>
</dbReference>
<organism evidence="31">
    <name type="scientific">Capitella teleta</name>
    <name type="common">Polychaete worm</name>
    <dbReference type="NCBI Taxonomy" id="283909"/>
    <lineage>
        <taxon>Eukaryota</taxon>
        <taxon>Metazoa</taxon>
        <taxon>Spiralia</taxon>
        <taxon>Lophotrochozoa</taxon>
        <taxon>Annelida</taxon>
        <taxon>Polychaeta</taxon>
        <taxon>Sedentaria</taxon>
        <taxon>Scolecida</taxon>
        <taxon>Capitellidae</taxon>
        <taxon>Capitella</taxon>
    </lineage>
</organism>
<evidence type="ECO:0000256" key="26">
    <source>
        <dbReference type="SAM" id="Phobius"/>
    </source>
</evidence>
<dbReference type="GO" id="GO:0043235">
    <property type="term" value="C:receptor complex"/>
    <property type="evidence" value="ECO:0007669"/>
    <property type="project" value="TreeGrafter"/>
</dbReference>
<sequence length="938" mass="103645">MDFEMKNMTKYEGEVIRIKCEITGFPLPQYTWFRDDIPIRDFHDRSDPDRISAKPTHWGSRLRISNLRLSDAGMYKCQGQNRFGREDTSGYLTIIPGPNPDAAKNPAPSDPSYEISHETDYGGGGGGGLPPGPDDSLDPWGGGGPDDVRPGPELSGGFCQAYRGAACSKFIQGNSIYVRSSTQQGMVEERLTAALTAIAASNELSSQCGEFAIPSLCIFAFPLCQSQDTGNPRPRQLCRDECEALESRLCQREFALVRSNPMIDNPFILPRCQTLPQMGTPESINCVRLGIPVPRSIPKKLPDLRNQMPRTHMCFNGTGQDYRGSISTTLSGHTCRKWIDSSPSQYFTSQFPGIGDHNFCRNPDNRANAPWCFTSNPDVPMEVCAVSKCKHCNNFYSAAEANKQDRLSLLLLILVPCIAVPVALILLLVIICVCRRHKGTSLSGSPGSINKKEAAHHHMELNAMLAKTSLRTREFNMGAIRFLEELGEGTFGKVYKGELLGYYGDGTVMKVAIKTLKENAVSKVQHDFRREVDLMSDLQHPHIVCLLGVCIKEHPRCMLFEYMANGDLHEYLNTHSPHSDVSVSDQCGEGAPGVMLPGDMIHVAIQVASGMEYLAGHRYVHRDLAARNILVGDSLTIKISDFGLSRDVYSSDYYRVQSKSLMPVRWMPPESILYGKFTMESDAWSFGVVLWEIYSFGLQPYYGYSNQEVIEMIRARQILPCPEDCPSRIYALMVECWHEMPMRRPSFKEIHQRLRTWKAETFMNPQMANQCHSSAHSGSSRSAHSHPSSAAGGPSNNTTATTLTSNGVLQSPYPAYPQSPQQPPYAQQPYAMQFAPPPPMPDFSAQQQHAAPPGQYPHYPGHPANNALFRRPSSPSLTSQRSSSLHSSVSPASSVSGHKGRAPNGGGAFMPQGNIAYAAPPSGGHHDMYIPQEHTCDV</sequence>
<dbReference type="PRINTS" id="PR00109">
    <property type="entry name" value="TYRKINASE"/>
</dbReference>
<dbReference type="Gene3D" id="2.60.40.10">
    <property type="entry name" value="Immunoglobulins"/>
    <property type="match status" value="1"/>
</dbReference>
<dbReference type="Pfam" id="PF07679">
    <property type="entry name" value="I-set"/>
    <property type="match status" value="1"/>
</dbReference>
<feature type="region of interest" description="Disordered" evidence="25">
    <location>
        <begin position="97"/>
        <end position="151"/>
    </location>
</feature>
<feature type="compositionally biased region" description="Pro residues" evidence="25">
    <location>
        <begin position="814"/>
        <end position="823"/>
    </location>
</feature>
<feature type="domain" description="Kringle" evidence="29">
    <location>
        <begin position="313"/>
        <end position="389"/>
    </location>
</feature>
<keyword evidence="12" id="KW-0829">Tyrosine-protein kinase</keyword>
<comment type="caution">
    <text evidence="22">Lacks conserved residue(s) required for the propagation of feature annotation.</text>
</comment>
<dbReference type="PROSITE" id="PS50038">
    <property type="entry name" value="FZ"/>
    <property type="match status" value="1"/>
</dbReference>
<feature type="compositionally biased region" description="Low complexity" evidence="25">
    <location>
        <begin position="842"/>
        <end position="896"/>
    </location>
</feature>
<dbReference type="EMBL" id="AMQN01000717">
    <property type="status" value="NOT_ANNOTATED_CDS"/>
    <property type="molecule type" value="Genomic_DNA"/>
</dbReference>
<dbReference type="InterPro" id="IPR003599">
    <property type="entry name" value="Ig_sub"/>
</dbReference>
<keyword evidence="11 26" id="KW-0472">Membrane</keyword>
<name>R7V7W5_CAPTE</name>
<dbReference type="GO" id="GO:0017147">
    <property type="term" value="F:Wnt-protein binding"/>
    <property type="evidence" value="ECO:0007669"/>
    <property type="project" value="TreeGrafter"/>
</dbReference>
<keyword evidence="10" id="KW-0770">Synapse</keyword>
<feature type="binding site" evidence="21">
    <location>
        <position position="641"/>
    </location>
    <ligand>
        <name>Mg(2+)</name>
        <dbReference type="ChEBI" id="CHEBI:18420"/>
    </ligand>
</feature>
<evidence type="ECO:0000256" key="21">
    <source>
        <dbReference type="PIRSR" id="PIRSR000615-3"/>
    </source>
</evidence>
<dbReference type="SMART" id="SM00130">
    <property type="entry name" value="KR"/>
    <property type="match status" value="1"/>
</dbReference>
<feature type="region of interest" description="Disordered" evidence="25">
    <location>
        <begin position="769"/>
        <end position="938"/>
    </location>
</feature>
<evidence type="ECO:0000313" key="33">
    <source>
        <dbReference type="Proteomes" id="UP000014760"/>
    </source>
</evidence>
<dbReference type="InterPro" id="IPR020635">
    <property type="entry name" value="Tyr_kinase_cat_dom"/>
</dbReference>
<dbReference type="SUPFAM" id="SSF48726">
    <property type="entry name" value="Immunoglobulin"/>
    <property type="match status" value="1"/>
</dbReference>
<reference evidence="32" key="3">
    <citation type="submission" date="2015-06" db="UniProtKB">
        <authorList>
            <consortium name="EnsemblMetazoa"/>
        </authorList>
    </citation>
    <scope>IDENTIFICATION</scope>
</reference>
<dbReference type="PIRSF" id="PIRSF000615">
    <property type="entry name" value="TyrPK_CSF1-R"/>
    <property type="match status" value="1"/>
</dbReference>
<dbReference type="GO" id="GO:0007169">
    <property type="term" value="P:cell surface receptor protein tyrosine kinase signaling pathway"/>
    <property type="evidence" value="ECO:0007669"/>
    <property type="project" value="InterPro"/>
</dbReference>
<feature type="compositionally biased region" description="Low complexity" evidence="25">
    <location>
        <begin position="824"/>
        <end position="834"/>
    </location>
</feature>
<evidence type="ECO:0000259" key="27">
    <source>
        <dbReference type="PROSITE" id="PS50011"/>
    </source>
</evidence>
<dbReference type="EMBL" id="AMQN01000716">
    <property type="status" value="NOT_ANNOTATED_CDS"/>
    <property type="molecule type" value="Genomic_DNA"/>
</dbReference>
<dbReference type="InterPro" id="IPR000001">
    <property type="entry name" value="Kringle"/>
</dbReference>
<keyword evidence="21" id="KW-0460">Magnesium</keyword>
<dbReference type="PROSITE" id="PS00109">
    <property type="entry name" value="PROTEIN_KINASE_TYR"/>
    <property type="match status" value="1"/>
</dbReference>
<dbReference type="Pfam" id="PF01392">
    <property type="entry name" value="Fz"/>
    <property type="match status" value="1"/>
</dbReference>
<keyword evidence="8 20" id="KW-0067">ATP-binding</keyword>
<evidence type="ECO:0000256" key="11">
    <source>
        <dbReference type="ARBA" id="ARBA00023136"/>
    </source>
</evidence>
<evidence type="ECO:0000256" key="14">
    <source>
        <dbReference type="ARBA" id="ARBA00023170"/>
    </source>
</evidence>
<dbReference type="SMART" id="SM00408">
    <property type="entry name" value="IGc2"/>
    <property type="match status" value="1"/>
</dbReference>
<dbReference type="PROSITE" id="PS50070">
    <property type="entry name" value="KRINGLE_2"/>
    <property type="match status" value="1"/>
</dbReference>
<dbReference type="OMA" id="IQNDECP"/>
<dbReference type="GO" id="GO:0004714">
    <property type="term" value="F:transmembrane receptor protein tyrosine kinase activity"/>
    <property type="evidence" value="ECO:0007669"/>
    <property type="project" value="UniProtKB-EC"/>
</dbReference>
<dbReference type="SUPFAM" id="SSF56112">
    <property type="entry name" value="Protein kinase-like (PK-like)"/>
    <property type="match status" value="1"/>
</dbReference>
<evidence type="ECO:0000256" key="9">
    <source>
        <dbReference type="ARBA" id="ARBA00022989"/>
    </source>
</evidence>
<dbReference type="InterPro" id="IPR013806">
    <property type="entry name" value="Kringle-like"/>
</dbReference>
<evidence type="ECO:0000256" key="10">
    <source>
        <dbReference type="ARBA" id="ARBA00023018"/>
    </source>
</evidence>
<evidence type="ECO:0000313" key="32">
    <source>
        <dbReference type="EnsemblMetazoa" id="CapteP162027"/>
    </source>
</evidence>
<evidence type="ECO:0000259" key="29">
    <source>
        <dbReference type="PROSITE" id="PS50070"/>
    </source>
</evidence>
<dbReference type="InterPro" id="IPR020067">
    <property type="entry name" value="Frizzled_dom"/>
</dbReference>
<dbReference type="PROSITE" id="PS00107">
    <property type="entry name" value="PROTEIN_KINASE_ATP"/>
    <property type="match status" value="1"/>
</dbReference>
<evidence type="ECO:0000256" key="12">
    <source>
        <dbReference type="ARBA" id="ARBA00023137"/>
    </source>
</evidence>
<dbReference type="InterPro" id="IPR001245">
    <property type="entry name" value="Ser-Thr/Tyr_kinase_cat_dom"/>
</dbReference>
<evidence type="ECO:0000256" key="15">
    <source>
        <dbReference type="ARBA" id="ARBA00023180"/>
    </source>
</evidence>
<evidence type="ECO:0000313" key="31">
    <source>
        <dbReference type="EMBL" id="ELU14629.1"/>
    </source>
</evidence>
<dbReference type="InterPro" id="IPR013098">
    <property type="entry name" value="Ig_I-set"/>
</dbReference>
<dbReference type="InterPro" id="IPR013783">
    <property type="entry name" value="Ig-like_fold"/>
</dbReference>
<dbReference type="InterPro" id="IPR017441">
    <property type="entry name" value="Protein_kinase_ATP_BS"/>
</dbReference>
<comment type="catalytic activity">
    <reaction evidence="18 24">
        <text>L-tyrosyl-[protein] + ATP = O-phospho-L-tyrosyl-[protein] + ADP + H(+)</text>
        <dbReference type="Rhea" id="RHEA:10596"/>
        <dbReference type="Rhea" id="RHEA-COMP:10136"/>
        <dbReference type="Rhea" id="RHEA-COMP:20101"/>
        <dbReference type="ChEBI" id="CHEBI:15378"/>
        <dbReference type="ChEBI" id="CHEBI:30616"/>
        <dbReference type="ChEBI" id="CHEBI:46858"/>
        <dbReference type="ChEBI" id="CHEBI:61978"/>
        <dbReference type="ChEBI" id="CHEBI:456216"/>
        <dbReference type="EC" id="2.7.10.1"/>
    </reaction>
</comment>
<dbReference type="InterPro" id="IPR036790">
    <property type="entry name" value="Frizzled_dom_sf"/>
</dbReference>
<keyword evidence="16" id="KW-0393">Immunoglobulin domain</keyword>
<evidence type="ECO:0000256" key="1">
    <source>
        <dbReference type="ARBA" id="ARBA00004479"/>
    </source>
</evidence>
<feature type="domain" description="FZ" evidence="28">
    <location>
        <begin position="154"/>
        <end position="289"/>
    </location>
</feature>
<keyword evidence="21" id="KW-0479">Metal-binding</keyword>
<keyword evidence="4" id="KW-0808">Transferase</keyword>
<dbReference type="Proteomes" id="UP000014760">
    <property type="component" value="Unassembled WGS sequence"/>
</dbReference>
<dbReference type="Gene3D" id="2.40.20.10">
    <property type="entry name" value="Plasminogen Kringle 4"/>
    <property type="match status" value="1"/>
</dbReference>
<keyword evidence="3 22" id="KW-0420">Kringle</keyword>
<dbReference type="GO" id="GO:0005524">
    <property type="term" value="F:ATP binding"/>
    <property type="evidence" value="ECO:0007669"/>
    <property type="project" value="UniProtKB-UniRule"/>
</dbReference>
<dbReference type="Gene3D" id="1.10.510.10">
    <property type="entry name" value="Transferase(Phosphotransferase) domain 1"/>
    <property type="match status" value="1"/>
</dbReference>
<keyword evidence="13" id="KW-1015">Disulfide bond</keyword>
<evidence type="ECO:0000256" key="7">
    <source>
        <dbReference type="ARBA" id="ARBA00022777"/>
    </source>
</evidence>
<dbReference type="PROSITE" id="PS50011">
    <property type="entry name" value="PROTEIN_KINASE_DOM"/>
    <property type="match status" value="1"/>
</dbReference>
<dbReference type="InterPro" id="IPR050122">
    <property type="entry name" value="RTK"/>
</dbReference>
<keyword evidence="7" id="KW-0418">Kinase</keyword>
<dbReference type="SUPFAM" id="SSF57440">
    <property type="entry name" value="Kringle-like"/>
    <property type="match status" value="1"/>
</dbReference>
<dbReference type="Pfam" id="PF00051">
    <property type="entry name" value="Kringle"/>
    <property type="match status" value="1"/>
</dbReference>
<dbReference type="EC" id="2.7.10.1" evidence="24"/>
<dbReference type="GO" id="GO:0045202">
    <property type="term" value="C:synapse"/>
    <property type="evidence" value="ECO:0007669"/>
    <property type="project" value="UniProtKB-SubCell"/>
</dbReference>
<evidence type="ECO:0000256" key="17">
    <source>
        <dbReference type="ARBA" id="ARBA00034103"/>
    </source>
</evidence>
<evidence type="ECO:0000256" key="3">
    <source>
        <dbReference type="ARBA" id="ARBA00022572"/>
    </source>
</evidence>
<evidence type="ECO:0000256" key="5">
    <source>
        <dbReference type="ARBA" id="ARBA00022692"/>
    </source>
</evidence>
<dbReference type="OrthoDB" id="2431000at2759"/>
<dbReference type="Pfam" id="PF07714">
    <property type="entry name" value="PK_Tyr_Ser-Thr"/>
    <property type="match status" value="1"/>
</dbReference>
<dbReference type="EnsemblMetazoa" id="CapteT162027">
    <property type="protein sequence ID" value="CapteP162027"/>
    <property type="gene ID" value="CapteG162027"/>
</dbReference>
<feature type="binding site" evidence="20 23">
    <location>
        <position position="514"/>
    </location>
    <ligand>
        <name>ATP</name>
        <dbReference type="ChEBI" id="CHEBI:30616"/>
    </ligand>
</feature>
<feature type="binding site" evidence="21">
    <location>
        <position position="628"/>
    </location>
    <ligand>
        <name>Mg(2+)</name>
        <dbReference type="ChEBI" id="CHEBI:18420"/>
    </ligand>
</feature>
<keyword evidence="15" id="KW-0325">Glycoprotein</keyword>
<dbReference type="InterPro" id="IPR036179">
    <property type="entry name" value="Ig-like_dom_sf"/>
</dbReference>
<evidence type="ECO:0000259" key="28">
    <source>
        <dbReference type="PROSITE" id="PS50038"/>
    </source>
</evidence>
<dbReference type="InterPro" id="IPR038178">
    <property type="entry name" value="Kringle_sf"/>
</dbReference>
<feature type="transmembrane region" description="Helical" evidence="26">
    <location>
        <begin position="409"/>
        <end position="431"/>
    </location>
</feature>
<dbReference type="Gene3D" id="3.30.200.20">
    <property type="entry name" value="Phosphorylase Kinase, domain 1"/>
    <property type="match status" value="1"/>
</dbReference>
<feature type="binding site" evidence="20">
    <location>
        <begin position="487"/>
        <end position="494"/>
    </location>
    <ligand>
        <name>ATP</name>
        <dbReference type="ChEBI" id="CHEBI:30616"/>
    </ligand>
</feature>
<dbReference type="PANTHER" id="PTHR24416:SF611">
    <property type="entry name" value="TYROSINE-PROTEIN KINASE TRANSMEMBRANE RECEPTOR ROR"/>
    <property type="match status" value="1"/>
</dbReference>
<comment type="subcellular location">
    <subcellularLocation>
        <location evidence="1">Membrane</location>
        <topology evidence="1">Single-pass type I membrane protein</topology>
    </subcellularLocation>
    <subcellularLocation>
        <location evidence="17">Synapse</location>
    </subcellularLocation>
</comment>
<keyword evidence="9 26" id="KW-1133">Transmembrane helix</keyword>
<evidence type="ECO:0000256" key="16">
    <source>
        <dbReference type="ARBA" id="ARBA00023319"/>
    </source>
</evidence>
<dbReference type="PANTHER" id="PTHR24416">
    <property type="entry name" value="TYROSINE-PROTEIN KINASE RECEPTOR"/>
    <property type="match status" value="1"/>
</dbReference>
<dbReference type="EMBL" id="KB294417">
    <property type="protein sequence ID" value="ELU14629.1"/>
    <property type="molecule type" value="Genomic_DNA"/>
</dbReference>
<feature type="domain" description="Protein kinase" evidence="27">
    <location>
        <begin position="480"/>
        <end position="754"/>
    </location>
</feature>
<dbReference type="SMART" id="SM00219">
    <property type="entry name" value="TyrKc"/>
    <property type="match status" value="1"/>
</dbReference>
<dbReference type="InterPro" id="IPR003598">
    <property type="entry name" value="Ig_sub2"/>
</dbReference>
<evidence type="ECO:0000256" key="25">
    <source>
        <dbReference type="SAM" id="MobiDB-lite"/>
    </source>
</evidence>
<evidence type="ECO:0000256" key="22">
    <source>
        <dbReference type="PROSITE-ProRule" id="PRU00121"/>
    </source>
</evidence>
<evidence type="ECO:0000256" key="23">
    <source>
        <dbReference type="PROSITE-ProRule" id="PRU10141"/>
    </source>
</evidence>
<dbReference type="FunFam" id="3.30.200.20:FF:000139">
    <property type="entry name" value="inactive tyrosine-protein kinase transmembrane receptor ROR1"/>
    <property type="match status" value="1"/>
</dbReference>
<protein>
    <recommendedName>
        <fullName evidence="24">Tyrosine-protein kinase receptor</fullName>
        <ecNumber evidence="24">2.7.10.1</ecNumber>
    </recommendedName>
</protein>
<keyword evidence="6 20" id="KW-0547">Nucleotide-binding</keyword>
<evidence type="ECO:0000256" key="2">
    <source>
        <dbReference type="ARBA" id="ARBA00022553"/>
    </source>
</evidence>
<feature type="compositionally biased region" description="Low complexity" evidence="25">
    <location>
        <begin position="772"/>
        <end position="813"/>
    </location>
</feature>
<feature type="binding site" evidence="20">
    <location>
        <begin position="561"/>
        <end position="567"/>
    </location>
    <ligand>
        <name>ATP</name>
        <dbReference type="ChEBI" id="CHEBI:30616"/>
    </ligand>
</feature>
<keyword evidence="33" id="KW-1185">Reference proteome</keyword>
<dbReference type="GO" id="GO:0046872">
    <property type="term" value="F:metal ion binding"/>
    <property type="evidence" value="ECO:0007669"/>
    <property type="project" value="UniProtKB-KW"/>
</dbReference>
<proteinExistence type="inferred from homology"/>
<keyword evidence="2 24" id="KW-0597">Phosphoprotein</keyword>
<dbReference type="PROSITE" id="PS00021">
    <property type="entry name" value="KRINGLE_1"/>
    <property type="match status" value="1"/>
</dbReference>
<evidence type="ECO:0000256" key="6">
    <source>
        <dbReference type="ARBA" id="ARBA00022741"/>
    </source>
</evidence>
<evidence type="ECO:0000259" key="30">
    <source>
        <dbReference type="PROSITE" id="PS50835"/>
    </source>
</evidence>
<dbReference type="InterPro" id="IPR008266">
    <property type="entry name" value="Tyr_kinase_AS"/>
</dbReference>
<reference evidence="31 33" key="2">
    <citation type="journal article" date="2013" name="Nature">
        <title>Insights into bilaterian evolution from three spiralian genomes.</title>
        <authorList>
            <person name="Simakov O."/>
            <person name="Marletaz F."/>
            <person name="Cho S.J."/>
            <person name="Edsinger-Gonzales E."/>
            <person name="Havlak P."/>
            <person name="Hellsten U."/>
            <person name="Kuo D.H."/>
            <person name="Larsson T."/>
            <person name="Lv J."/>
            <person name="Arendt D."/>
            <person name="Savage R."/>
            <person name="Osoegawa K."/>
            <person name="de Jong P."/>
            <person name="Grimwood J."/>
            <person name="Chapman J.A."/>
            <person name="Shapiro H."/>
            <person name="Aerts A."/>
            <person name="Otillar R.P."/>
            <person name="Terry A.Y."/>
            <person name="Boore J.L."/>
            <person name="Grigoriev I.V."/>
            <person name="Lindberg D.R."/>
            <person name="Seaver E.C."/>
            <person name="Weisblat D.A."/>
            <person name="Putnam N.H."/>
            <person name="Rokhsar D.S."/>
        </authorList>
    </citation>
    <scope>NUCLEOTIDE SEQUENCE</scope>
    <source>
        <strain evidence="31 33">I ESC-2004</strain>
    </source>
</reference>
<reference evidence="33" key="1">
    <citation type="submission" date="2012-12" db="EMBL/GenBank/DDBJ databases">
        <authorList>
            <person name="Hellsten U."/>
            <person name="Grimwood J."/>
            <person name="Chapman J.A."/>
            <person name="Shapiro H."/>
            <person name="Aerts A."/>
            <person name="Otillar R.P."/>
            <person name="Terry A.Y."/>
            <person name="Boore J.L."/>
            <person name="Simakov O."/>
            <person name="Marletaz F."/>
            <person name="Cho S.-J."/>
            <person name="Edsinger-Gonzales E."/>
            <person name="Havlak P."/>
            <person name="Kuo D.-H."/>
            <person name="Larsson T."/>
            <person name="Lv J."/>
            <person name="Arendt D."/>
            <person name="Savage R."/>
            <person name="Osoegawa K."/>
            <person name="de Jong P."/>
            <person name="Lindberg D.R."/>
            <person name="Seaver E.C."/>
            <person name="Weisblat D.A."/>
            <person name="Putnam N.H."/>
            <person name="Grigoriev I.V."/>
            <person name="Rokhsar D.S."/>
        </authorList>
    </citation>
    <scope>NUCLEOTIDE SEQUENCE</scope>
    <source>
        <strain evidence="33">I ESC-2004</strain>
    </source>
</reference>
<dbReference type="CDD" id="cd05048">
    <property type="entry name" value="PTKc_Ror"/>
    <property type="match status" value="1"/>
</dbReference>
<dbReference type="InterPro" id="IPR011009">
    <property type="entry name" value="Kinase-like_dom_sf"/>
</dbReference>
<evidence type="ECO:0000256" key="13">
    <source>
        <dbReference type="ARBA" id="ARBA00023157"/>
    </source>
</evidence>
<feature type="binding site" evidence="20">
    <location>
        <position position="627"/>
    </location>
    <ligand>
        <name>ATP</name>
        <dbReference type="ChEBI" id="CHEBI:30616"/>
    </ligand>
</feature>
<evidence type="ECO:0000256" key="4">
    <source>
        <dbReference type="ARBA" id="ARBA00022679"/>
    </source>
</evidence>
<dbReference type="InterPro" id="IPR018056">
    <property type="entry name" value="Kringle_CS"/>
</dbReference>
<dbReference type="HOGENOM" id="CLU_000288_30_4_1"/>